<evidence type="ECO:0000313" key="5">
    <source>
        <dbReference type="Proteomes" id="UP000564836"/>
    </source>
</evidence>
<keyword evidence="3" id="KW-0614">Plasmid</keyword>
<evidence type="ECO:0000313" key="6">
    <source>
        <dbReference type="Proteomes" id="UP000664702"/>
    </source>
</evidence>
<dbReference type="KEGG" id="bban:J4G43_053030"/>
<geneLocation type="plasmid" evidence="3 6">
    <name>pBb144S4a</name>
</geneLocation>
<dbReference type="AlphaFoldDB" id="A0A7Z0QD37"/>
<protein>
    <submittedName>
        <fullName evidence="2">Uncharacterized protein</fullName>
    </submittedName>
</protein>
<reference evidence="4 5" key="1">
    <citation type="journal article" date="2017" name="Syst. Appl. Microbiol.">
        <title>Soybeans inoculated with root zone soils of Canadian native legumes harbour diverse and novel Bradyrhizobium spp. that possess agricultural potential.</title>
        <authorList>
            <person name="Bromfield E.S.P."/>
            <person name="Cloutier S."/>
            <person name="Tambong J.T."/>
            <person name="Tran Thi T.V."/>
        </authorList>
    </citation>
    <scope>NUCLEOTIDE SEQUENCE [LARGE SCALE GENOMIC DNA]</scope>
    <source>
        <strain evidence="4 5">323S2</strain>
    </source>
</reference>
<dbReference type="Proteomes" id="UP000564836">
    <property type="component" value="Chromosome"/>
</dbReference>
<reference evidence="2" key="2">
    <citation type="submission" date="2020-06" db="EMBL/GenBank/DDBJ databases">
        <title>Whole Genome Sequence of Bradyrhizobium sp. Strain 323S2.</title>
        <authorList>
            <person name="Bromfield E.S.P."/>
        </authorList>
    </citation>
    <scope>NUCLEOTIDE SEQUENCE [LARGE SCALE GENOMIC DNA]</scope>
    <source>
        <strain evidence="2">323S2</strain>
    </source>
</reference>
<evidence type="ECO:0000313" key="4">
    <source>
        <dbReference type="EMBL" id="UGX91766.1"/>
    </source>
</evidence>
<organism evidence="2">
    <name type="scientific">Bradyrhizobium barranii subsp. barranii</name>
    <dbReference type="NCBI Taxonomy" id="2823807"/>
    <lineage>
        <taxon>Bacteria</taxon>
        <taxon>Pseudomonadati</taxon>
        <taxon>Pseudomonadota</taxon>
        <taxon>Alphaproteobacteria</taxon>
        <taxon>Hyphomicrobiales</taxon>
        <taxon>Nitrobacteraceae</taxon>
        <taxon>Bradyrhizobium</taxon>
        <taxon>Bradyrhizobium barranii</taxon>
    </lineage>
</organism>
<dbReference type="RefSeq" id="WP_166350362.1">
    <property type="nucleotide sequence ID" value="NZ_CP086137.1"/>
</dbReference>
<dbReference type="EMBL" id="JACBFH010000001">
    <property type="protein sequence ID" value="NYY92259.1"/>
    <property type="molecule type" value="Genomic_DNA"/>
</dbReference>
<sequence length="86" mass="9217">MARWKFFELALRSFVGVGHQCRDVDERGHPRVLAGMHDQRAVVGVADEDDRTGHASETSLLGCGKVKLVAGAGEPSDSDDGSLLIL</sequence>
<name>A0A7Z0QD37_9BRAD</name>
<proteinExistence type="predicted"/>
<dbReference type="EMBL" id="CP088280">
    <property type="protein sequence ID" value="UGX91766.1"/>
    <property type="molecule type" value="Genomic_DNA"/>
</dbReference>
<dbReference type="EMBL" id="JAGEMI010000004">
    <property type="protein sequence ID" value="MBO1869211.1"/>
    <property type="molecule type" value="Genomic_DNA"/>
</dbReference>
<evidence type="ECO:0000313" key="2">
    <source>
        <dbReference type="EMBL" id="NYY92259.1"/>
    </source>
</evidence>
<dbReference type="Proteomes" id="UP000664702">
    <property type="component" value="Plasmid pBb144S4a"/>
</dbReference>
<accession>A0A7Z0QD37</accession>
<evidence type="ECO:0000313" key="1">
    <source>
        <dbReference type="EMBL" id="MBO1869211.1"/>
    </source>
</evidence>
<reference evidence="1" key="3">
    <citation type="submission" date="2021-03" db="EMBL/GenBank/DDBJ databases">
        <title>Whole Genome Sequence of Bradyrhizobium sp. Strain 144S4.</title>
        <authorList>
            <person name="Bromfield E.S.P."/>
            <person name="Cloutier S."/>
        </authorList>
    </citation>
    <scope>NUCLEOTIDE SEQUENCE [LARGE SCALE GENOMIC DNA]</scope>
    <source>
        <strain evidence="1">144S4</strain>
    </source>
</reference>
<gene>
    <name evidence="4" type="ORF">G6321_00039435</name>
    <name evidence="2" type="ORF">G6321_28905</name>
    <name evidence="3" type="ORF">J4G43_053030</name>
    <name evidence="1" type="ORF">J4G43_53445</name>
</gene>
<dbReference type="EMBL" id="CP086137">
    <property type="protein sequence ID" value="UEM17949.1"/>
    <property type="molecule type" value="Genomic_DNA"/>
</dbReference>
<reference evidence="5 6" key="4">
    <citation type="journal article" date="2022" name="Int. J. Syst. Evol. Microbiol.">
        <title>Strains of Bradyrhizobium barranii sp. nov. associated with legumes native to Canada are symbionts of soybeans and belong to different subspecies (subsp. barranii subsp. nov. and subsp. apii subsp. nov.) and symbiovars (sv. glycinearum and sv. septentrionale).</title>
        <authorList>
            <person name="Bromfield E.S.P."/>
            <person name="Cloutier S."/>
            <person name="Wasai-Hara S."/>
            <person name="Minamisawa K."/>
        </authorList>
    </citation>
    <scope>NUCLEOTIDE SEQUENCE [LARGE SCALE GENOMIC DNA]</scope>
    <source>
        <strain evidence="6">144S4</strain>
        <strain evidence="5">323S2</strain>
        <plasmid evidence="4 6">pBb144S4a</plasmid>
    </source>
</reference>
<evidence type="ECO:0000313" key="3">
    <source>
        <dbReference type="EMBL" id="UEM17949.1"/>
    </source>
</evidence>